<feature type="compositionally biased region" description="Low complexity" evidence="1">
    <location>
        <begin position="491"/>
        <end position="506"/>
    </location>
</feature>
<reference evidence="2" key="1">
    <citation type="journal article" date="2021" name="Sci. Rep.">
        <title>Diploid genomic architecture of Nitzschia inconspicua, an elite biomass production diatom.</title>
        <authorList>
            <person name="Oliver A."/>
            <person name="Podell S."/>
            <person name="Pinowska A."/>
            <person name="Traller J.C."/>
            <person name="Smith S.R."/>
            <person name="McClure R."/>
            <person name="Beliaev A."/>
            <person name="Bohutskyi P."/>
            <person name="Hill E.A."/>
            <person name="Rabines A."/>
            <person name="Zheng H."/>
            <person name="Allen L.Z."/>
            <person name="Kuo A."/>
            <person name="Grigoriev I.V."/>
            <person name="Allen A.E."/>
            <person name="Hazlebeck D."/>
            <person name="Allen E.E."/>
        </authorList>
    </citation>
    <scope>NUCLEOTIDE SEQUENCE</scope>
    <source>
        <strain evidence="2">Hildebrandi</strain>
    </source>
</reference>
<feature type="compositionally biased region" description="Polar residues" evidence="1">
    <location>
        <begin position="244"/>
        <end position="255"/>
    </location>
</feature>
<feature type="region of interest" description="Disordered" evidence="1">
    <location>
        <begin position="103"/>
        <end position="178"/>
    </location>
</feature>
<evidence type="ECO:0000313" key="3">
    <source>
        <dbReference type="Proteomes" id="UP000693970"/>
    </source>
</evidence>
<proteinExistence type="predicted"/>
<feature type="compositionally biased region" description="Basic and acidic residues" evidence="1">
    <location>
        <begin position="281"/>
        <end position="290"/>
    </location>
</feature>
<keyword evidence="3" id="KW-1185">Reference proteome</keyword>
<feature type="compositionally biased region" description="Basic residues" evidence="1">
    <location>
        <begin position="127"/>
        <end position="139"/>
    </location>
</feature>
<comment type="caution">
    <text evidence="2">The sequence shown here is derived from an EMBL/GenBank/DDBJ whole genome shotgun (WGS) entry which is preliminary data.</text>
</comment>
<protein>
    <submittedName>
        <fullName evidence="2">Uncharacterized protein</fullName>
    </submittedName>
</protein>
<dbReference type="EMBL" id="JAGRRH010000022">
    <property type="protein sequence ID" value="KAG7344990.1"/>
    <property type="molecule type" value="Genomic_DNA"/>
</dbReference>
<feature type="compositionally biased region" description="Low complexity" evidence="1">
    <location>
        <begin position="7"/>
        <end position="19"/>
    </location>
</feature>
<reference evidence="2" key="2">
    <citation type="submission" date="2021-04" db="EMBL/GenBank/DDBJ databases">
        <authorList>
            <person name="Podell S."/>
        </authorList>
    </citation>
    <scope>NUCLEOTIDE SEQUENCE</scope>
    <source>
        <strain evidence="2">Hildebrandi</strain>
    </source>
</reference>
<feature type="compositionally biased region" description="Low complexity" evidence="1">
    <location>
        <begin position="108"/>
        <end position="126"/>
    </location>
</feature>
<dbReference type="AlphaFoldDB" id="A0A9K3KJU2"/>
<accession>A0A9K3KJU2</accession>
<feature type="compositionally biased region" description="Polar residues" evidence="1">
    <location>
        <begin position="36"/>
        <end position="47"/>
    </location>
</feature>
<feature type="region of interest" description="Disordered" evidence="1">
    <location>
        <begin position="464"/>
        <end position="512"/>
    </location>
</feature>
<sequence length="717" mass="79570">MDVDSDNISNISRKSSGNSSKRRPRISIGEHAAQMLNPTSLGRVSSSRPHRFLSISSKQKEKVLWSHHERQITRKVARNARNERRNSILKSLAVLDIEDGDEDYQVPSTSQQQGEQQSSVDSSSNHSQRRYMRRGSVTRHKIEADLIGMQPSEKACDRGDESDYGSNYDSEYEQEKERKRYLRRGSVTKYSLDYASVGADMQPENVATSNEKMFKRGGVVVDKERLPPPPSNDSFRLDDDTDILGTTSESQSCHTGHSHTATRHIRNKSGRPSRRGSMKMPVRDDPRPGDDYWSGNINDSGHQRRDMYFDSPEDILSPKLTPSKSMGSNCENVTFSSNHSIASAPLSSTGFHPITVHKPRSGRRICVDEAELYTSYEEKKHDDRRETILPANANQNFCQKPFKFDRNDSGFSYESDESSVASFGAESVEESVTAKIHAVPSARTPRLPPSYSMASKAALVSDSCSVKKAPPGSRTDRAPISLVKKTSGALSSSSEDSTVSSNSTEEGIYPLSVMPPSTIPSNVIASLSEKGISDGKHSMTARKKVSTNIDPMGKISGRLATDRKPSAVPHQKKVHFNRIVITEFPIILGDNPAVTSGAPITIDWHPQGERVYSVDSYEECKPARRRRRKLLISVSHRAILLLAAGYSIDDIADASINAQQIKFSRQESMNASQYRERVSLLMENTNDAFNGIVHNTGRKLKALITKPVQHSETARTA</sequence>
<evidence type="ECO:0000313" key="2">
    <source>
        <dbReference type="EMBL" id="KAG7344990.1"/>
    </source>
</evidence>
<gene>
    <name evidence="2" type="ORF">IV203_032521</name>
</gene>
<name>A0A9K3KJU2_9STRA</name>
<feature type="region of interest" description="Disordered" evidence="1">
    <location>
        <begin position="243"/>
        <end position="299"/>
    </location>
</feature>
<feature type="compositionally biased region" description="Basic residues" evidence="1">
    <location>
        <begin position="256"/>
        <end position="277"/>
    </location>
</feature>
<dbReference type="Proteomes" id="UP000693970">
    <property type="component" value="Unassembled WGS sequence"/>
</dbReference>
<feature type="region of interest" description="Disordered" evidence="1">
    <location>
        <begin position="1"/>
        <end position="51"/>
    </location>
</feature>
<organism evidence="2 3">
    <name type="scientific">Nitzschia inconspicua</name>
    <dbReference type="NCBI Taxonomy" id="303405"/>
    <lineage>
        <taxon>Eukaryota</taxon>
        <taxon>Sar</taxon>
        <taxon>Stramenopiles</taxon>
        <taxon>Ochrophyta</taxon>
        <taxon>Bacillariophyta</taxon>
        <taxon>Bacillariophyceae</taxon>
        <taxon>Bacillariophycidae</taxon>
        <taxon>Bacillariales</taxon>
        <taxon>Bacillariaceae</taxon>
        <taxon>Nitzschia</taxon>
    </lineage>
</organism>
<evidence type="ECO:0000256" key="1">
    <source>
        <dbReference type="SAM" id="MobiDB-lite"/>
    </source>
</evidence>